<feature type="region of interest" description="Disordered" evidence="1">
    <location>
        <begin position="19"/>
        <end position="89"/>
    </location>
</feature>
<dbReference type="SMART" id="SM00225">
    <property type="entry name" value="BTB"/>
    <property type="match status" value="1"/>
</dbReference>
<feature type="domain" description="BTB" evidence="2">
    <location>
        <begin position="116"/>
        <end position="204"/>
    </location>
</feature>
<evidence type="ECO:0000259" key="2">
    <source>
        <dbReference type="PROSITE" id="PS50097"/>
    </source>
</evidence>
<name>A0A6J8B566_MYTCO</name>
<dbReference type="PANTHER" id="PTHR24410:SF46">
    <property type="entry name" value="SERINE-ENRICHED PROTEIN"/>
    <property type="match status" value="1"/>
</dbReference>
<protein>
    <recommendedName>
        <fullName evidence="2">BTB domain-containing protein</fullName>
    </recommendedName>
</protein>
<dbReference type="PROSITE" id="PS50097">
    <property type="entry name" value="BTB"/>
    <property type="match status" value="1"/>
</dbReference>
<dbReference type="AlphaFoldDB" id="A0A6J8B566"/>
<reference evidence="3 4" key="1">
    <citation type="submission" date="2020-06" db="EMBL/GenBank/DDBJ databases">
        <authorList>
            <person name="Li R."/>
            <person name="Bekaert M."/>
        </authorList>
    </citation>
    <scope>NUCLEOTIDE SEQUENCE [LARGE SCALE GENOMIC DNA]</scope>
    <source>
        <strain evidence="4">wild</strain>
    </source>
</reference>
<evidence type="ECO:0000256" key="1">
    <source>
        <dbReference type="SAM" id="MobiDB-lite"/>
    </source>
</evidence>
<dbReference type="InterPro" id="IPR000210">
    <property type="entry name" value="BTB/POZ_dom"/>
</dbReference>
<sequence length="290" mass="32743">MALFTSTPKSKRGEKVLLLNLDDSDDDGSSGYDSPVYASEENQDDKKTVAAKIDDFDSSDDSDFSSDEADDDSSDDDIDDLDDIDDVQSTDDSMKVTRIQSLVDNIRYILSMPDLCDVMFLVGEQRIPVYGLKSILGTRSKTFLDMFVKQSREDMNTKKKLKKSKDEKQTKSSIKTTIIINSYDIEVFRSFLLFLYCGSVTMDASTVVGLLCCAVEFEIADLKRACWEFIDTCLSSVSTEIVIKDTFRYDDHSEAQKLRQIILSRQTSMILKTRNVAKQRQSPIGKETEV</sequence>
<gene>
    <name evidence="3" type="ORF">MCOR_13528</name>
</gene>
<dbReference type="Pfam" id="PF00651">
    <property type="entry name" value="BTB"/>
    <property type="match status" value="1"/>
</dbReference>
<dbReference type="InterPro" id="IPR011333">
    <property type="entry name" value="SKP1/BTB/POZ_sf"/>
</dbReference>
<dbReference type="EMBL" id="CACVKT020002267">
    <property type="protein sequence ID" value="CAC5377159.1"/>
    <property type="molecule type" value="Genomic_DNA"/>
</dbReference>
<dbReference type="Proteomes" id="UP000507470">
    <property type="component" value="Unassembled WGS sequence"/>
</dbReference>
<feature type="compositionally biased region" description="Acidic residues" evidence="1">
    <location>
        <begin position="56"/>
        <end position="89"/>
    </location>
</feature>
<accession>A0A6J8B566</accession>
<organism evidence="3 4">
    <name type="scientific">Mytilus coruscus</name>
    <name type="common">Sea mussel</name>
    <dbReference type="NCBI Taxonomy" id="42192"/>
    <lineage>
        <taxon>Eukaryota</taxon>
        <taxon>Metazoa</taxon>
        <taxon>Spiralia</taxon>
        <taxon>Lophotrochozoa</taxon>
        <taxon>Mollusca</taxon>
        <taxon>Bivalvia</taxon>
        <taxon>Autobranchia</taxon>
        <taxon>Pteriomorphia</taxon>
        <taxon>Mytilida</taxon>
        <taxon>Mytiloidea</taxon>
        <taxon>Mytilidae</taxon>
        <taxon>Mytilinae</taxon>
        <taxon>Mytilus</taxon>
    </lineage>
</organism>
<keyword evidence="4" id="KW-1185">Reference proteome</keyword>
<dbReference type="InterPro" id="IPR051481">
    <property type="entry name" value="BTB-POZ/Galectin-3-binding"/>
</dbReference>
<feature type="compositionally biased region" description="Basic and acidic residues" evidence="1">
    <location>
        <begin position="44"/>
        <end position="55"/>
    </location>
</feature>
<proteinExistence type="predicted"/>
<dbReference type="OrthoDB" id="6118332at2759"/>
<dbReference type="SUPFAM" id="SSF54695">
    <property type="entry name" value="POZ domain"/>
    <property type="match status" value="1"/>
</dbReference>
<dbReference type="PANTHER" id="PTHR24410">
    <property type="entry name" value="HL07962P-RELATED"/>
    <property type="match status" value="1"/>
</dbReference>
<evidence type="ECO:0000313" key="3">
    <source>
        <dbReference type="EMBL" id="CAC5377159.1"/>
    </source>
</evidence>
<evidence type="ECO:0000313" key="4">
    <source>
        <dbReference type="Proteomes" id="UP000507470"/>
    </source>
</evidence>
<dbReference type="Gene3D" id="3.30.710.10">
    <property type="entry name" value="Potassium Channel Kv1.1, Chain A"/>
    <property type="match status" value="1"/>
</dbReference>